<proteinExistence type="predicted"/>
<name>A0A7J0C9T7_9ACTN</name>
<keyword evidence="2" id="KW-1185">Reference proteome</keyword>
<evidence type="ECO:0000313" key="2">
    <source>
        <dbReference type="Proteomes" id="UP000498980"/>
    </source>
</evidence>
<protein>
    <submittedName>
        <fullName evidence="1">Uncharacterized protein</fullName>
    </submittedName>
</protein>
<dbReference type="AlphaFoldDB" id="A0A7J0C9T7"/>
<dbReference type="Proteomes" id="UP000498980">
    <property type="component" value="Unassembled WGS sequence"/>
</dbReference>
<gene>
    <name evidence="1" type="ORF">Sfulv_37380</name>
</gene>
<accession>A0A7J0C9T7</accession>
<organism evidence="1 2">
    <name type="scientific">Streptomyces fulvorobeus</name>
    <dbReference type="NCBI Taxonomy" id="284028"/>
    <lineage>
        <taxon>Bacteria</taxon>
        <taxon>Bacillati</taxon>
        <taxon>Actinomycetota</taxon>
        <taxon>Actinomycetes</taxon>
        <taxon>Kitasatosporales</taxon>
        <taxon>Streptomycetaceae</taxon>
        <taxon>Streptomyces</taxon>
    </lineage>
</organism>
<comment type="caution">
    <text evidence="1">The sequence shown here is derived from an EMBL/GenBank/DDBJ whole genome shotgun (WGS) entry which is preliminary data.</text>
</comment>
<evidence type="ECO:0000313" key="1">
    <source>
        <dbReference type="EMBL" id="GFM98927.1"/>
    </source>
</evidence>
<sequence>MSPVMSRLVFWISKFSRFFPFFFSPGNMALAVAAYSRKSGFWSPLRAKSVRSYALETCCGAS</sequence>
<reference evidence="1 2" key="1">
    <citation type="submission" date="2020-05" db="EMBL/GenBank/DDBJ databases">
        <title>Whole genome shotgun sequence of Streptomyces fulvorobeus NBRC 15897.</title>
        <authorList>
            <person name="Komaki H."/>
            <person name="Tamura T."/>
        </authorList>
    </citation>
    <scope>NUCLEOTIDE SEQUENCE [LARGE SCALE GENOMIC DNA]</scope>
    <source>
        <strain evidence="1 2">NBRC 15897</strain>
    </source>
</reference>
<dbReference type="EMBL" id="BLWC01000001">
    <property type="protein sequence ID" value="GFM98927.1"/>
    <property type="molecule type" value="Genomic_DNA"/>
</dbReference>